<name>A0A8S5NJF3_9CAUD</name>
<organism evidence="1">
    <name type="scientific">Siphoviridae sp. ctYgF8</name>
    <dbReference type="NCBI Taxonomy" id="2826378"/>
    <lineage>
        <taxon>Viruses</taxon>
        <taxon>Duplodnaviria</taxon>
        <taxon>Heunggongvirae</taxon>
        <taxon>Uroviricota</taxon>
        <taxon>Caudoviricetes</taxon>
    </lineage>
</organism>
<sequence length="154" mass="17945">MKDRLVEVVIDKFRDKVDKGGHPYIEHLYRVADGAEELQVGSYMTGFLHDTLEDTDLTADDLFLLGVSNAVINRVSMLTKPHDMTYEKYIGRIKNYARKNRDKIILAVKIADLNDNLNVSRLKMLKDEDFKRLVRYMKARQKLSDVLNYLQGHR</sequence>
<dbReference type="EMBL" id="BK015186">
    <property type="protein sequence ID" value="DAD94941.1"/>
    <property type="molecule type" value="Genomic_DNA"/>
</dbReference>
<dbReference type="Gene3D" id="1.10.3210.10">
    <property type="entry name" value="Hypothetical protein af1432"/>
    <property type="match status" value="1"/>
</dbReference>
<accession>A0A8S5NJF3</accession>
<dbReference type="SUPFAM" id="SSF109604">
    <property type="entry name" value="HD-domain/PDEase-like"/>
    <property type="match status" value="1"/>
</dbReference>
<proteinExistence type="predicted"/>
<evidence type="ECO:0000313" key="1">
    <source>
        <dbReference type="EMBL" id="DAD94941.1"/>
    </source>
</evidence>
<reference evidence="1" key="1">
    <citation type="journal article" date="2021" name="Proc. Natl. Acad. Sci. U.S.A.">
        <title>A Catalog of Tens of Thousands of Viruses from Human Metagenomes Reveals Hidden Associations with Chronic Diseases.</title>
        <authorList>
            <person name="Tisza M.J."/>
            <person name="Buck C.B."/>
        </authorList>
    </citation>
    <scope>NUCLEOTIDE SEQUENCE</scope>
    <source>
        <strain evidence="1">CtYgF8</strain>
    </source>
</reference>
<protein>
    <submittedName>
        <fullName evidence="1">Pyrophosphohydrolase</fullName>
    </submittedName>
</protein>